<keyword evidence="1" id="KW-1133">Transmembrane helix</keyword>
<proteinExistence type="predicted"/>
<feature type="transmembrane region" description="Helical" evidence="1">
    <location>
        <begin position="79"/>
        <end position="98"/>
    </location>
</feature>
<feature type="transmembrane region" description="Helical" evidence="1">
    <location>
        <begin position="40"/>
        <end position="67"/>
    </location>
</feature>
<feature type="transmembrane region" description="Helical" evidence="1">
    <location>
        <begin position="227"/>
        <end position="247"/>
    </location>
</feature>
<evidence type="ECO:0000313" key="2">
    <source>
        <dbReference type="EMBL" id="SEE99454.1"/>
    </source>
</evidence>
<sequence length="268" mass="27837">MAFGAVLVVAAVFCFAAQYLAPVTVSLEQELVPNARNASWALALYPLATPLLTAGLSLLIFVMFMISRLSAERENRIRTCLGVFGAGLLICGVVAQFGRQIFPTPMGPVLVVDAETGMPSSYVLSLPLSLALPEIAPALLWVGLVVIAALVSVPRVWRFTETEGVTDDVDLVAHQAFSRARSIKAGALFAALAIAAGLAPQIFPSVAARSVAGEGGITMLQPWTETVTVLAPCLLAAGLTVLAVGVLSTTVRAALAGLTQEPPSDVEG</sequence>
<keyword evidence="1" id="KW-0472">Membrane</keyword>
<evidence type="ECO:0000256" key="1">
    <source>
        <dbReference type="SAM" id="Phobius"/>
    </source>
</evidence>
<reference evidence="2 3" key="1">
    <citation type="submission" date="2016-10" db="EMBL/GenBank/DDBJ databases">
        <authorList>
            <person name="de Groot N.N."/>
        </authorList>
    </citation>
    <scope>NUCLEOTIDE SEQUENCE [LARGE SCALE GENOMIC DNA]</scope>
    <source>
        <strain evidence="2 3">DSM 22274</strain>
    </source>
</reference>
<feature type="transmembrane region" description="Helical" evidence="1">
    <location>
        <begin position="187"/>
        <end position="207"/>
    </location>
</feature>
<dbReference type="AlphaFoldDB" id="A0A1H5ND71"/>
<dbReference type="Proteomes" id="UP000182725">
    <property type="component" value="Unassembled WGS sequence"/>
</dbReference>
<feature type="transmembrane region" description="Helical" evidence="1">
    <location>
        <begin position="135"/>
        <end position="153"/>
    </location>
</feature>
<accession>A0A1H5ND71</accession>
<protein>
    <submittedName>
        <fullName evidence="2">Uncharacterized protein</fullName>
    </submittedName>
</protein>
<name>A0A1H5ND71_9MICC</name>
<gene>
    <name evidence="2" type="ORF">SAMN04489740_3600</name>
</gene>
<keyword evidence="1" id="KW-0812">Transmembrane</keyword>
<evidence type="ECO:0000313" key="3">
    <source>
        <dbReference type="Proteomes" id="UP000182725"/>
    </source>
</evidence>
<dbReference type="EMBL" id="FNTV01000001">
    <property type="protein sequence ID" value="SEE99454.1"/>
    <property type="molecule type" value="Genomic_DNA"/>
</dbReference>
<organism evidence="2 3">
    <name type="scientific">Arthrobacter alpinus</name>
    <dbReference type="NCBI Taxonomy" id="656366"/>
    <lineage>
        <taxon>Bacteria</taxon>
        <taxon>Bacillati</taxon>
        <taxon>Actinomycetota</taxon>
        <taxon>Actinomycetes</taxon>
        <taxon>Micrococcales</taxon>
        <taxon>Micrococcaceae</taxon>
        <taxon>Arthrobacter</taxon>
    </lineage>
</organism>